<evidence type="ECO:0000313" key="11">
    <source>
        <dbReference type="Proteomes" id="UP000284767"/>
    </source>
</evidence>
<accession>A0A072ZH35</accession>
<dbReference type="Proteomes" id="UP000194857">
    <property type="component" value="Unassembled WGS sequence"/>
</dbReference>
<evidence type="ECO:0000313" key="8">
    <source>
        <dbReference type="EMBL" id="RPM08660.1"/>
    </source>
</evidence>
<dbReference type="InterPro" id="IPR036390">
    <property type="entry name" value="WH_DNA-bd_sf"/>
</dbReference>
<dbReference type="FunFam" id="1.10.10.10:FF:000001">
    <property type="entry name" value="LysR family transcriptional regulator"/>
    <property type="match status" value="1"/>
</dbReference>
<accession>A0A1S1CAB3</accession>
<evidence type="ECO:0000256" key="4">
    <source>
        <dbReference type="ARBA" id="ARBA00023163"/>
    </source>
</evidence>
<reference evidence="8 11" key="2">
    <citation type="submission" date="2017-08" db="EMBL/GenBank/DDBJ databases">
        <authorList>
            <person name="Feschi L."/>
            <person name="Jeukens J."/>
            <person name="Emond-Rheault J.-G."/>
            <person name="Kukavica-Ibrulj I."/>
            <person name="Boyle B."/>
            <person name="Levesque R.C."/>
        </authorList>
    </citation>
    <scope>NUCLEOTIDE SEQUENCE [LARGE SCALE GENOMIC DNA]</scope>
    <source>
        <strain evidence="8 11">PA-W36</strain>
    </source>
</reference>
<protein>
    <submittedName>
        <fullName evidence="6 7">Transcriptional regulator</fullName>
    </submittedName>
    <submittedName>
        <fullName evidence="9">Oxidative stress response transcriptional regulator OsaR</fullName>
    </submittedName>
</protein>
<evidence type="ECO:0000313" key="6">
    <source>
        <dbReference type="EMBL" id="MUI38898.1"/>
    </source>
</evidence>
<dbReference type="EMBL" id="WOAD01000037">
    <property type="protein sequence ID" value="MUI38898.1"/>
    <property type="molecule type" value="Genomic_DNA"/>
</dbReference>
<dbReference type="GO" id="GO:0043565">
    <property type="term" value="F:sequence-specific DNA binding"/>
    <property type="evidence" value="ECO:0007669"/>
    <property type="project" value="TreeGrafter"/>
</dbReference>
<dbReference type="Gene3D" id="1.10.10.10">
    <property type="entry name" value="Winged helix-like DNA-binding domain superfamily/Winged helix DNA-binding domain"/>
    <property type="match status" value="1"/>
</dbReference>
<reference evidence="9" key="6">
    <citation type="submission" date="2023-10" db="EMBL/GenBank/DDBJ databases">
        <title>Pathogen: clinical or host-associated sample.</title>
        <authorList>
            <person name="Hergert J."/>
            <person name="Casey R."/>
            <person name="Wagner J."/>
            <person name="Young E.L."/>
            <person name="Oakeson K.F."/>
        </authorList>
    </citation>
    <scope>NUCLEOTIDE SEQUENCE</scope>
    <source>
        <strain evidence="9">2021CK-01020</strain>
    </source>
</reference>
<dbReference type="EMBL" id="CP136986">
    <property type="protein sequence ID" value="WOS78204.1"/>
    <property type="molecule type" value="Genomic_DNA"/>
</dbReference>
<dbReference type="SUPFAM" id="SSF46785">
    <property type="entry name" value="Winged helix' DNA-binding domain"/>
    <property type="match status" value="1"/>
</dbReference>
<dbReference type="SUPFAM" id="SSF53850">
    <property type="entry name" value="Periplasmic binding protein-like II"/>
    <property type="match status" value="1"/>
</dbReference>
<dbReference type="EMBL" id="NFFZ01000007">
    <property type="protein sequence ID" value="OTI61274.1"/>
    <property type="molecule type" value="Genomic_DNA"/>
</dbReference>
<dbReference type="Pfam" id="PF03466">
    <property type="entry name" value="LysR_substrate"/>
    <property type="match status" value="1"/>
</dbReference>
<feature type="domain" description="HTH lysR-type" evidence="5">
    <location>
        <begin position="1"/>
        <end position="59"/>
    </location>
</feature>
<dbReference type="eggNOG" id="COG0583">
    <property type="taxonomic scope" value="Bacteria"/>
</dbReference>
<evidence type="ECO:0000313" key="10">
    <source>
        <dbReference type="Proteomes" id="UP000194857"/>
    </source>
</evidence>
<proteinExistence type="inferred from homology"/>
<dbReference type="FunFam" id="3.40.190.290:FF:000001">
    <property type="entry name" value="Transcriptional regulator, LysR family"/>
    <property type="match status" value="1"/>
</dbReference>
<keyword evidence="3" id="KW-0238">DNA-binding</keyword>
<sequence length="306" mass="33597">MDRLTATRVFVEVIDSGSQTAAAERLDMSRAMVSRYLAELEEWVGARLLHRSTRRLSLTDAGAELLPQCREMLAVADAMQATGQTRRDSPRGTLRITSSLSFAQAWLTRAAAAFVERYPGTAIDLQVNSQVVNLVEERIDLALRIANQLDPNLIARRLGECRSVICAAPDYLRRHGTPRRPEDLALHNCLTYSYFGRSLWQFERDGEPTSVPVGGSLSANESTVLLEAAAAGAGISQQPLYSAAPLIRSGRLVALLPEWSPQVLGIHAVYASRRQMPPALRALLDFLVERMAADPHWDEAGPLALA</sequence>
<evidence type="ECO:0000313" key="7">
    <source>
        <dbReference type="EMBL" id="OTI61274.1"/>
    </source>
</evidence>
<dbReference type="GO" id="GO:0003700">
    <property type="term" value="F:DNA-binding transcription factor activity"/>
    <property type="evidence" value="ECO:0007669"/>
    <property type="project" value="InterPro"/>
</dbReference>
<reference evidence="9" key="5">
    <citation type="submission" date="2023-06" db="EMBL/GenBank/DDBJ databases">
        <authorList>
            <consortium name="Clinical and Environmental Microbiology Branch: Whole genome sequencing antimicrobial resistance pathogens in the healthcare setting"/>
        </authorList>
    </citation>
    <scope>NUCLEOTIDE SEQUENCE</scope>
    <source>
        <strain evidence="9">2021CK-01020</strain>
    </source>
</reference>
<dbReference type="PANTHER" id="PTHR30537:SF35">
    <property type="entry name" value="TRANSCRIPTIONAL REGULATORY PROTEIN"/>
    <property type="match status" value="1"/>
</dbReference>
<evidence type="ECO:0000259" key="5">
    <source>
        <dbReference type="PROSITE" id="PS50931"/>
    </source>
</evidence>
<dbReference type="Gene3D" id="3.40.190.290">
    <property type="match status" value="1"/>
</dbReference>
<dbReference type="InterPro" id="IPR058163">
    <property type="entry name" value="LysR-type_TF_proteobact-type"/>
</dbReference>
<dbReference type="Pfam" id="PF00126">
    <property type="entry name" value="HTH_1"/>
    <property type="match status" value="1"/>
</dbReference>
<dbReference type="PROSITE" id="PS50931">
    <property type="entry name" value="HTH_LYSR"/>
    <property type="match status" value="1"/>
</dbReference>
<dbReference type="InterPro" id="IPR036388">
    <property type="entry name" value="WH-like_DNA-bd_sf"/>
</dbReference>
<dbReference type="SMR" id="A0A072ZH35"/>
<dbReference type="AlphaFoldDB" id="A0A072ZH35"/>
<reference evidence="7 10" key="1">
    <citation type="submission" date="2017-05" db="EMBL/GenBank/DDBJ databases">
        <authorList>
            <person name="Song R."/>
            <person name="Chenine A.L."/>
            <person name="Ruprecht R.M."/>
        </authorList>
    </citation>
    <scope>NUCLEOTIDE SEQUENCE [LARGE SCALE GENOMIC DNA]</scope>
    <source>
        <strain evidence="7 10">S567_C10_BS</strain>
    </source>
</reference>
<dbReference type="RefSeq" id="WP_003083596.1">
    <property type="nucleotide sequence ID" value="NZ_AP014622.1"/>
</dbReference>
<dbReference type="Proteomes" id="UP000433532">
    <property type="component" value="Unassembled WGS sequence"/>
</dbReference>
<dbReference type="InterPro" id="IPR005119">
    <property type="entry name" value="LysR_subst-bd"/>
</dbReference>
<evidence type="ECO:0000256" key="3">
    <source>
        <dbReference type="ARBA" id="ARBA00023125"/>
    </source>
</evidence>
<dbReference type="GO" id="GO:0006351">
    <property type="term" value="P:DNA-templated transcription"/>
    <property type="evidence" value="ECO:0007669"/>
    <property type="project" value="TreeGrafter"/>
</dbReference>
<evidence type="ECO:0000256" key="2">
    <source>
        <dbReference type="ARBA" id="ARBA00023015"/>
    </source>
</evidence>
<dbReference type="EMBL" id="NSNE01000019">
    <property type="protein sequence ID" value="RPM08660.1"/>
    <property type="molecule type" value="Genomic_DNA"/>
</dbReference>
<dbReference type="PANTHER" id="PTHR30537">
    <property type="entry name" value="HTH-TYPE TRANSCRIPTIONAL REGULATOR"/>
    <property type="match status" value="1"/>
</dbReference>
<dbReference type="CDD" id="cd08422">
    <property type="entry name" value="PBP2_CrgA_like"/>
    <property type="match status" value="1"/>
</dbReference>
<dbReference type="Proteomes" id="UP000284767">
    <property type="component" value="Unassembled WGS sequence"/>
</dbReference>
<dbReference type="OMA" id="LPRCRQM"/>
<reference evidence="6 12" key="4">
    <citation type="submission" date="2019-11" db="EMBL/GenBank/DDBJ databases">
        <title>Genomes of ocular Pseudomonas aeruginosa isolates.</title>
        <authorList>
            <person name="Khan M."/>
            <person name="Rice S.A."/>
            <person name="Willcox M.D.P."/>
            <person name="Stapleton F."/>
        </authorList>
    </citation>
    <scope>NUCLEOTIDE SEQUENCE [LARGE SCALE GENOMIC DNA]</scope>
    <source>
        <strain evidence="6 12">PA221</strain>
    </source>
</reference>
<evidence type="ECO:0000313" key="12">
    <source>
        <dbReference type="Proteomes" id="UP000433532"/>
    </source>
</evidence>
<dbReference type="KEGG" id="paeb:NCGM1900_0056"/>
<comment type="similarity">
    <text evidence="1">Belongs to the LysR transcriptional regulatory family.</text>
</comment>
<organism evidence="7 10">
    <name type="scientific">Pseudomonas aeruginosa</name>
    <dbReference type="NCBI Taxonomy" id="287"/>
    <lineage>
        <taxon>Bacteria</taxon>
        <taxon>Pseudomonadati</taxon>
        <taxon>Pseudomonadota</taxon>
        <taxon>Gammaproteobacteria</taxon>
        <taxon>Pseudomonadales</taxon>
        <taxon>Pseudomonadaceae</taxon>
        <taxon>Pseudomonas</taxon>
    </lineage>
</organism>
<keyword evidence="2" id="KW-0805">Transcription regulation</keyword>
<evidence type="ECO:0000313" key="9">
    <source>
        <dbReference type="EMBL" id="WOS78204.1"/>
    </source>
</evidence>
<keyword evidence="4" id="KW-0804">Transcription</keyword>
<reference evidence="8 11" key="3">
    <citation type="submission" date="2019-01" db="EMBL/GenBank/DDBJ databases">
        <title>The Pseudomonas aeruginosa pan-genome provides new insights on its population structure, horizontal gene transfer and pathogenicity.</title>
        <authorList>
            <person name="Freschi L."/>
            <person name="Vincent A.T."/>
            <person name="Jeukens J."/>
            <person name="Emond-Rheault J.-G."/>
            <person name="Kukavica-Ibrulj I."/>
            <person name="Dupont M.-J."/>
            <person name="Charette S.J."/>
            <person name="Boyle B."/>
            <person name="Levesque R.C."/>
        </authorList>
    </citation>
    <scope>NUCLEOTIDE SEQUENCE [LARGE SCALE GENOMIC DNA]</scope>
    <source>
        <strain evidence="8 11">PA-W36</strain>
    </source>
</reference>
<evidence type="ECO:0000256" key="1">
    <source>
        <dbReference type="ARBA" id="ARBA00009437"/>
    </source>
</evidence>
<name>A0A072ZH35_PSEAI</name>
<dbReference type="Proteomes" id="UP001297540">
    <property type="component" value="Chromosome"/>
</dbReference>
<dbReference type="InterPro" id="IPR000847">
    <property type="entry name" value="LysR_HTH_N"/>
</dbReference>
<gene>
    <name evidence="9" type="primary">osaR</name>
    <name evidence="7" type="ORF">CAZ10_15470</name>
    <name evidence="6" type="ORF">GNQ48_28250</name>
    <name evidence="8" type="ORF">IPC1295_26340</name>
    <name evidence="9" type="ORF">L4V69_03475</name>
</gene>